<dbReference type="AlphaFoldDB" id="A0A8J2FTV4"/>
<evidence type="ECO:0000313" key="2">
    <source>
        <dbReference type="Proteomes" id="UP000663859"/>
    </source>
</evidence>
<dbReference type="Proteomes" id="UP000663859">
    <property type="component" value="Unassembled WGS sequence"/>
</dbReference>
<gene>
    <name evidence="1" type="ORF">MPNT_550009</name>
</gene>
<keyword evidence="2" id="KW-1185">Reference proteome</keyword>
<name>A0A8J2FTV4_9BACT</name>
<comment type="caution">
    <text evidence="1">The sequence shown here is derived from an EMBL/GenBank/DDBJ whole genome shotgun (WGS) entry which is preliminary data.</text>
</comment>
<reference evidence="1" key="1">
    <citation type="submission" date="2021-02" db="EMBL/GenBank/DDBJ databases">
        <authorList>
            <person name="Cremers G."/>
            <person name="Picone N."/>
        </authorList>
    </citation>
    <scope>NUCLEOTIDE SEQUENCE</scope>
    <source>
        <strain evidence="1">PQ17</strain>
    </source>
</reference>
<protein>
    <submittedName>
        <fullName evidence="1">Uncharacterized protein</fullName>
    </submittedName>
</protein>
<evidence type="ECO:0000313" key="1">
    <source>
        <dbReference type="EMBL" id="CAF0703321.1"/>
    </source>
</evidence>
<sequence length="181" mass="20480">MSWSLSPRPKVVVESFLLQRKRTGVKKALLKTSKHMEKRELINPQRTWNSFQAHPLPLSGTSLLSQRSPATTALKYCLWPVETEKLLERKHLTLRQGKDLSQSVLTKARSHLREFSSSEARCWNSVPSGTTIPTRSVAHVLAHALAFLLDRFFARSIKAAEPAFSTAQRGIQCRRFTPSVC</sequence>
<organism evidence="1 2">
    <name type="scientific">Candidatus Methylacidithermus pantelleriae</name>
    <dbReference type="NCBI Taxonomy" id="2744239"/>
    <lineage>
        <taxon>Bacteria</taxon>
        <taxon>Pseudomonadati</taxon>
        <taxon>Verrucomicrobiota</taxon>
        <taxon>Methylacidiphilae</taxon>
        <taxon>Methylacidiphilales</taxon>
        <taxon>Methylacidiphilaceae</taxon>
        <taxon>Candidatus Methylacidithermus</taxon>
    </lineage>
</organism>
<proteinExistence type="predicted"/>
<dbReference type="EMBL" id="CAJNOB010000051">
    <property type="protein sequence ID" value="CAF0703321.1"/>
    <property type="molecule type" value="Genomic_DNA"/>
</dbReference>
<accession>A0A8J2FTV4</accession>